<proteinExistence type="predicted"/>
<dbReference type="Proteomes" id="UP000765845">
    <property type="component" value="Unassembled WGS sequence"/>
</dbReference>
<sequence>MLQDADQLLAVGQEMQSWVTESDLINLKPVELFSAIYRRTSEYLTNGIPVEEAYFPATDLNADLKGIPLGEDSSDTAGKYVRTNYARMSEILAEHKPSLRKRLRKKGYREELDVEVISKPGDPRKYYQLKLVRIPESDDAESSSEPKSDPGIAVYSVRQLPKFLPWAKPFAELTLSGWRRSLFVGGMVTLFCAPLAVFLLAIIGGQLLLWHVLVGSAAAILLWLFKPLIDVVERSIVRAPDWMLRLNDVDVQLELREVGAQDNGLPLRQIRLVKYEAECPVCGGNMAVVSGKREFRGRMVGQCSRSRSEHLYSFDHISKRGVPLRTNGYYRGRDV</sequence>
<evidence type="ECO:0000256" key="1">
    <source>
        <dbReference type="SAM" id="Phobius"/>
    </source>
</evidence>
<dbReference type="RefSeq" id="WP_168451616.1">
    <property type="nucleotide sequence ID" value="NZ_JAAWWK010000006.1"/>
</dbReference>
<evidence type="ECO:0000313" key="3">
    <source>
        <dbReference type="Proteomes" id="UP000765845"/>
    </source>
</evidence>
<comment type="caution">
    <text evidence="2">The sequence shown here is derived from an EMBL/GenBank/DDBJ whole genome shotgun (WGS) entry which is preliminary data.</text>
</comment>
<protein>
    <submittedName>
        <fullName evidence="2">Uncharacterized protein</fullName>
    </submittedName>
</protein>
<evidence type="ECO:0000313" key="2">
    <source>
        <dbReference type="EMBL" id="NKI19120.1"/>
    </source>
</evidence>
<accession>A0ABX1GIU0</accession>
<keyword evidence="1" id="KW-0812">Transmembrane</keyword>
<keyword evidence="1" id="KW-1133">Transmembrane helix</keyword>
<reference evidence="2 3" key="1">
    <citation type="submission" date="2020-04" db="EMBL/GenBank/DDBJ databases">
        <authorList>
            <person name="Yoon J."/>
        </authorList>
    </citation>
    <scope>NUCLEOTIDE SEQUENCE [LARGE SCALE GENOMIC DNA]</scope>
    <source>
        <strain evidence="2 3">KMU-166</strain>
    </source>
</reference>
<keyword evidence="1" id="KW-0472">Membrane</keyword>
<organism evidence="2 3">
    <name type="scientific">Spongiibacter thalassae</name>
    <dbReference type="NCBI Taxonomy" id="2721624"/>
    <lineage>
        <taxon>Bacteria</taxon>
        <taxon>Pseudomonadati</taxon>
        <taxon>Pseudomonadota</taxon>
        <taxon>Gammaproteobacteria</taxon>
        <taxon>Cellvibrionales</taxon>
        <taxon>Spongiibacteraceae</taxon>
        <taxon>Spongiibacter</taxon>
    </lineage>
</organism>
<dbReference type="EMBL" id="JAAWWK010000006">
    <property type="protein sequence ID" value="NKI19120.1"/>
    <property type="molecule type" value="Genomic_DNA"/>
</dbReference>
<keyword evidence="3" id="KW-1185">Reference proteome</keyword>
<gene>
    <name evidence="2" type="ORF">HCU74_17060</name>
</gene>
<name>A0ABX1GIU0_9GAMM</name>
<feature type="transmembrane region" description="Helical" evidence="1">
    <location>
        <begin position="182"/>
        <end position="202"/>
    </location>
</feature>
<feature type="transmembrane region" description="Helical" evidence="1">
    <location>
        <begin position="208"/>
        <end position="225"/>
    </location>
</feature>